<keyword evidence="2" id="KW-1185">Reference proteome</keyword>
<reference evidence="1 2" key="1">
    <citation type="submission" date="2019-05" db="EMBL/GenBank/DDBJ databases">
        <title>Another draft genome of Portunus trituberculatus and its Hox gene families provides insights of decapod evolution.</title>
        <authorList>
            <person name="Jeong J.-H."/>
            <person name="Song I."/>
            <person name="Kim S."/>
            <person name="Choi T."/>
            <person name="Kim D."/>
            <person name="Ryu S."/>
            <person name="Kim W."/>
        </authorList>
    </citation>
    <scope>NUCLEOTIDE SEQUENCE [LARGE SCALE GENOMIC DNA]</scope>
    <source>
        <tissue evidence="1">Muscle</tissue>
    </source>
</reference>
<protein>
    <submittedName>
        <fullName evidence="1">Uncharacterized protein</fullName>
    </submittedName>
</protein>
<proteinExistence type="predicted"/>
<evidence type="ECO:0000313" key="1">
    <source>
        <dbReference type="EMBL" id="MPC13969.1"/>
    </source>
</evidence>
<name>A0A5B7CX32_PORTR</name>
<organism evidence="1 2">
    <name type="scientific">Portunus trituberculatus</name>
    <name type="common">Swimming crab</name>
    <name type="synonym">Neptunus trituberculatus</name>
    <dbReference type="NCBI Taxonomy" id="210409"/>
    <lineage>
        <taxon>Eukaryota</taxon>
        <taxon>Metazoa</taxon>
        <taxon>Ecdysozoa</taxon>
        <taxon>Arthropoda</taxon>
        <taxon>Crustacea</taxon>
        <taxon>Multicrustacea</taxon>
        <taxon>Malacostraca</taxon>
        <taxon>Eumalacostraca</taxon>
        <taxon>Eucarida</taxon>
        <taxon>Decapoda</taxon>
        <taxon>Pleocyemata</taxon>
        <taxon>Brachyura</taxon>
        <taxon>Eubrachyura</taxon>
        <taxon>Portunoidea</taxon>
        <taxon>Portunidae</taxon>
        <taxon>Portuninae</taxon>
        <taxon>Portunus</taxon>
    </lineage>
</organism>
<accession>A0A5B7CX32</accession>
<dbReference type="Proteomes" id="UP000324222">
    <property type="component" value="Unassembled WGS sequence"/>
</dbReference>
<dbReference type="EMBL" id="VSRR010000320">
    <property type="protein sequence ID" value="MPC13969.1"/>
    <property type="molecule type" value="Genomic_DNA"/>
</dbReference>
<evidence type="ECO:0000313" key="2">
    <source>
        <dbReference type="Proteomes" id="UP000324222"/>
    </source>
</evidence>
<dbReference type="AlphaFoldDB" id="A0A5B7CX32"/>
<sequence length="80" mass="9213">MRHGPSRAKCLTWNRERKRLRSFTEVCQVNANNEVRLMGHFRPGRCLETPGTSSVELIICGSTSNTILSSRKIHDRRMDI</sequence>
<gene>
    <name evidence="1" type="ORF">E2C01_006722</name>
</gene>
<comment type="caution">
    <text evidence="1">The sequence shown here is derived from an EMBL/GenBank/DDBJ whole genome shotgun (WGS) entry which is preliminary data.</text>
</comment>